<reference evidence="2 3" key="1">
    <citation type="submission" date="2022-05" db="EMBL/GenBank/DDBJ databases">
        <title>Novel Pseudomonas spp. Isolated from a Rainbow Trout Aquaculture Facility.</title>
        <authorList>
            <person name="Testerman T."/>
            <person name="Graf J."/>
        </authorList>
    </citation>
    <scope>NUCLEOTIDE SEQUENCE [LARGE SCALE GENOMIC DNA]</scope>
    <source>
        <strain evidence="2 3">ID1042</strain>
    </source>
</reference>
<evidence type="ECO:0000313" key="3">
    <source>
        <dbReference type="Proteomes" id="UP001148185"/>
    </source>
</evidence>
<proteinExistence type="predicted"/>
<feature type="transmembrane region" description="Helical" evidence="1">
    <location>
        <begin position="59"/>
        <end position="83"/>
    </location>
</feature>
<protein>
    <submittedName>
        <fullName evidence="2">Uncharacterized protein</fullName>
    </submittedName>
</protein>
<accession>A0A9X4BZJ7</accession>
<dbReference type="Proteomes" id="UP001148185">
    <property type="component" value="Unassembled WGS sequence"/>
</dbReference>
<dbReference type="EMBL" id="JAMDHA010000006">
    <property type="protein sequence ID" value="MDD1007295.1"/>
    <property type="molecule type" value="Genomic_DNA"/>
</dbReference>
<keyword evidence="1" id="KW-0472">Membrane</keyword>
<dbReference type="RefSeq" id="WP_273875779.1">
    <property type="nucleotide sequence ID" value="NZ_JAMDHA010000006.1"/>
</dbReference>
<gene>
    <name evidence="2" type="ORF">M5G27_07345</name>
</gene>
<keyword evidence="1" id="KW-1133">Transmembrane helix</keyword>
<sequence>MTSKRIKLLVWTLIGAALATVVKMFVTDEWAVIRPFLTGLWDWLGSVGAWFSRPVSFPLWAFMLAILIVTCVIGVLAFAALVVRQDLRDVEAKLNPSLPVLTESAHKVLAVIARNSGASKELHMSELPKLTGLPDLLFAAGMDVLDNEGMFEIYPSSWGNRIDLSARGRAYILHPKSPLHWIVSSL</sequence>
<organism evidence="2 3">
    <name type="scientific">Pseudomonas shahriarae</name>
    <dbReference type="NCBI Taxonomy" id="2745512"/>
    <lineage>
        <taxon>Bacteria</taxon>
        <taxon>Pseudomonadati</taxon>
        <taxon>Pseudomonadota</taxon>
        <taxon>Gammaproteobacteria</taxon>
        <taxon>Pseudomonadales</taxon>
        <taxon>Pseudomonadaceae</taxon>
        <taxon>Pseudomonas</taxon>
    </lineage>
</organism>
<comment type="caution">
    <text evidence="2">The sequence shown here is derived from an EMBL/GenBank/DDBJ whole genome shotgun (WGS) entry which is preliminary data.</text>
</comment>
<evidence type="ECO:0000256" key="1">
    <source>
        <dbReference type="SAM" id="Phobius"/>
    </source>
</evidence>
<dbReference type="AlphaFoldDB" id="A0A9X4BZJ7"/>
<keyword evidence="1" id="KW-0812">Transmembrane</keyword>
<evidence type="ECO:0000313" key="2">
    <source>
        <dbReference type="EMBL" id="MDD1007295.1"/>
    </source>
</evidence>
<name>A0A9X4BZJ7_9PSED</name>
<keyword evidence="3" id="KW-1185">Reference proteome</keyword>